<dbReference type="GO" id="GO:0000981">
    <property type="term" value="F:DNA-binding transcription factor activity, RNA polymerase II-specific"/>
    <property type="evidence" value="ECO:0007669"/>
    <property type="project" value="TreeGrafter"/>
</dbReference>
<evidence type="ECO:0000256" key="1">
    <source>
        <dbReference type="ARBA" id="ARBA00005562"/>
    </source>
</evidence>
<dbReference type="GO" id="GO:0043565">
    <property type="term" value="F:sequence-specific DNA binding"/>
    <property type="evidence" value="ECO:0007669"/>
    <property type="project" value="InterPro"/>
</dbReference>
<dbReference type="GO" id="GO:0030154">
    <property type="term" value="P:cell differentiation"/>
    <property type="evidence" value="ECO:0007669"/>
    <property type="project" value="TreeGrafter"/>
</dbReference>
<name>A0A9D3RNB9_ANGAN</name>
<comment type="similarity">
    <text evidence="1 3">Belongs to the ETS family.</text>
</comment>
<dbReference type="FunFam" id="1.10.150.50:FF:000010">
    <property type="entry name" value="Fli-1 proto-oncogene, ETS transcription factor"/>
    <property type="match status" value="1"/>
</dbReference>
<feature type="domain" description="PNT" evidence="5">
    <location>
        <begin position="123"/>
        <end position="209"/>
    </location>
</feature>
<keyword evidence="7" id="KW-1185">Reference proteome</keyword>
<dbReference type="SMART" id="SM00251">
    <property type="entry name" value="SAM_PNT"/>
    <property type="match status" value="1"/>
</dbReference>
<evidence type="ECO:0000259" key="5">
    <source>
        <dbReference type="PROSITE" id="PS51433"/>
    </source>
</evidence>
<dbReference type="PROSITE" id="PS51433">
    <property type="entry name" value="PNT"/>
    <property type="match status" value="1"/>
</dbReference>
<dbReference type="InterPro" id="IPR000418">
    <property type="entry name" value="Ets_dom"/>
</dbReference>
<dbReference type="AlphaFoldDB" id="A0A9D3RNB9"/>
<evidence type="ECO:0000256" key="3">
    <source>
        <dbReference type="RuleBase" id="RU004019"/>
    </source>
</evidence>
<gene>
    <name evidence="6" type="ORF">ANANG_G00232840</name>
</gene>
<dbReference type="InterPro" id="IPR036388">
    <property type="entry name" value="WH-like_DNA-bd_sf"/>
</dbReference>
<comment type="subcellular location">
    <subcellularLocation>
        <location evidence="3">Nucleus</location>
    </subcellularLocation>
</comment>
<dbReference type="PROSITE" id="PS50061">
    <property type="entry name" value="ETS_DOMAIN_3"/>
    <property type="match status" value="1"/>
</dbReference>
<dbReference type="SUPFAM" id="SSF46785">
    <property type="entry name" value="Winged helix' DNA-binding domain"/>
    <property type="match status" value="1"/>
</dbReference>
<dbReference type="InterPro" id="IPR003118">
    <property type="entry name" value="Pointed_dom"/>
</dbReference>
<keyword evidence="3" id="KW-0539">Nucleus</keyword>
<dbReference type="GO" id="GO:0005634">
    <property type="term" value="C:nucleus"/>
    <property type="evidence" value="ECO:0007669"/>
    <property type="project" value="UniProtKB-SubCell"/>
</dbReference>
<sequence length="435" mass="48064">MIQTGTDPTGTTKCKGNDKGEALSAVSEDHSLFDCGYGGPHPPKAEMTASLASEYGQSAKLSSRVQQPDWLTQPASRVKMECNTSHVNGSRNSPDNCTVVKTGKVGADSVPMSYNSYMEEKHTPSPSMAISERRVIVPADPALWTTSHVRQWLEWAVKEYGLMDVDVSLFQNVDGKELCKMSKEDFQRLTPSYNADILQSHLHYLRETPLPHLTSDDVDKALQSSPRLMHARNTGGTSFIFPNSSLYPDAPSRVSARSDVAYEAVRRSGWTPQAVPSSKGPQLSPAIVTKTEDQRPQLDPYQILGPTSSRLANPGSGQIQLWQFLLELLSDSANAGCITWEGTNGEFKMTDPDEVARRWGERKQAQHELRQAEPRAALLLRQEHHDQGARQALRLQVRLPRHRPGPAAPPARLLSLQVPLGYVLHELLPPPPTED</sequence>
<accession>A0A9D3RNB9</accession>
<evidence type="ECO:0000313" key="7">
    <source>
        <dbReference type="Proteomes" id="UP001044222"/>
    </source>
</evidence>
<dbReference type="Gene3D" id="1.10.150.50">
    <property type="entry name" value="Transcription Factor, Ets-1"/>
    <property type="match status" value="1"/>
</dbReference>
<dbReference type="InterPro" id="IPR036390">
    <property type="entry name" value="WH_DNA-bd_sf"/>
</dbReference>
<dbReference type="Gene3D" id="1.10.10.10">
    <property type="entry name" value="Winged helix-like DNA-binding domain superfamily/Winged helix DNA-binding domain"/>
    <property type="match status" value="1"/>
</dbReference>
<dbReference type="PANTHER" id="PTHR11849">
    <property type="entry name" value="ETS"/>
    <property type="match status" value="1"/>
</dbReference>
<dbReference type="Pfam" id="PF00178">
    <property type="entry name" value="Ets"/>
    <property type="match status" value="1"/>
</dbReference>
<dbReference type="PRINTS" id="PR00454">
    <property type="entry name" value="ETSDOMAIN"/>
</dbReference>
<feature type="domain" description="ETS" evidence="4">
    <location>
        <begin position="319"/>
        <end position="363"/>
    </location>
</feature>
<dbReference type="Proteomes" id="UP001044222">
    <property type="component" value="Chromosome 13"/>
</dbReference>
<comment type="caution">
    <text evidence="6">The sequence shown here is derived from an EMBL/GenBank/DDBJ whole genome shotgun (WGS) entry which is preliminary data.</text>
</comment>
<protein>
    <recommendedName>
        <fullName evidence="8">PNT domain-containing protein</fullName>
    </recommendedName>
</protein>
<reference evidence="6" key="1">
    <citation type="submission" date="2021-01" db="EMBL/GenBank/DDBJ databases">
        <title>A chromosome-scale assembly of European eel, Anguilla anguilla.</title>
        <authorList>
            <person name="Henkel C."/>
            <person name="Jong-Raadsen S.A."/>
            <person name="Dufour S."/>
            <person name="Weltzien F.-A."/>
            <person name="Palstra A.P."/>
            <person name="Pelster B."/>
            <person name="Spaink H.P."/>
            <person name="Van Den Thillart G.E."/>
            <person name="Jansen H."/>
            <person name="Zahm M."/>
            <person name="Klopp C."/>
            <person name="Cedric C."/>
            <person name="Louis A."/>
            <person name="Berthelot C."/>
            <person name="Parey E."/>
            <person name="Roest Crollius H."/>
            <person name="Montfort J."/>
            <person name="Robinson-Rechavi M."/>
            <person name="Bucao C."/>
            <person name="Bouchez O."/>
            <person name="Gislard M."/>
            <person name="Lluch J."/>
            <person name="Milhes M."/>
            <person name="Lampietro C."/>
            <person name="Lopez Roques C."/>
            <person name="Donnadieu C."/>
            <person name="Braasch I."/>
            <person name="Desvignes T."/>
            <person name="Postlethwait J."/>
            <person name="Bobe J."/>
            <person name="Guiguen Y."/>
            <person name="Dirks R."/>
        </authorList>
    </citation>
    <scope>NUCLEOTIDE SEQUENCE</scope>
    <source>
        <strain evidence="6">Tag_6206</strain>
        <tissue evidence="6">Liver</tissue>
    </source>
</reference>
<dbReference type="SMART" id="SM00413">
    <property type="entry name" value="ETS"/>
    <property type="match status" value="1"/>
</dbReference>
<dbReference type="PANTHER" id="PTHR11849:SF304">
    <property type="entry name" value="DNA-BINDING PROTEIN D-ETS-3"/>
    <property type="match status" value="1"/>
</dbReference>
<proteinExistence type="inferred from homology"/>
<dbReference type="SUPFAM" id="SSF47769">
    <property type="entry name" value="SAM/Pointed domain"/>
    <property type="match status" value="1"/>
</dbReference>
<evidence type="ECO:0000259" key="4">
    <source>
        <dbReference type="PROSITE" id="PS50061"/>
    </source>
</evidence>
<dbReference type="EMBL" id="JAFIRN010000013">
    <property type="protein sequence ID" value="KAG5836833.1"/>
    <property type="molecule type" value="Genomic_DNA"/>
</dbReference>
<evidence type="ECO:0000256" key="2">
    <source>
        <dbReference type="ARBA" id="ARBA00023125"/>
    </source>
</evidence>
<keyword evidence="2 3" id="KW-0238">DNA-binding</keyword>
<dbReference type="PROSITE" id="PS00345">
    <property type="entry name" value="ETS_DOMAIN_1"/>
    <property type="match status" value="1"/>
</dbReference>
<dbReference type="Pfam" id="PF02198">
    <property type="entry name" value="SAM_PNT"/>
    <property type="match status" value="1"/>
</dbReference>
<dbReference type="InterPro" id="IPR013761">
    <property type="entry name" value="SAM/pointed_sf"/>
</dbReference>
<evidence type="ECO:0008006" key="8">
    <source>
        <dbReference type="Google" id="ProtNLM"/>
    </source>
</evidence>
<evidence type="ECO:0000313" key="6">
    <source>
        <dbReference type="EMBL" id="KAG5836833.1"/>
    </source>
</evidence>
<organism evidence="6 7">
    <name type="scientific">Anguilla anguilla</name>
    <name type="common">European freshwater eel</name>
    <name type="synonym">Muraena anguilla</name>
    <dbReference type="NCBI Taxonomy" id="7936"/>
    <lineage>
        <taxon>Eukaryota</taxon>
        <taxon>Metazoa</taxon>
        <taxon>Chordata</taxon>
        <taxon>Craniata</taxon>
        <taxon>Vertebrata</taxon>
        <taxon>Euteleostomi</taxon>
        <taxon>Actinopterygii</taxon>
        <taxon>Neopterygii</taxon>
        <taxon>Teleostei</taxon>
        <taxon>Anguilliformes</taxon>
        <taxon>Anguillidae</taxon>
        <taxon>Anguilla</taxon>
    </lineage>
</organism>
<dbReference type="InterPro" id="IPR046328">
    <property type="entry name" value="ETS_fam"/>
</dbReference>